<dbReference type="Gene3D" id="3.40.50.2300">
    <property type="match status" value="1"/>
</dbReference>
<dbReference type="SMART" id="SM00448">
    <property type="entry name" value="REC"/>
    <property type="match status" value="1"/>
</dbReference>
<keyword evidence="3" id="KW-0805">Transcription regulation</keyword>
<dbReference type="GO" id="GO:0006355">
    <property type="term" value="P:regulation of DNA-templated transcription"/>
    <property type="evidence" value="ECO:0007669"/>
    <property type="project" value="TreeGrafter"/>
</dbReference>
<keyword evidence="5" id="KW-0804">Transcription</keyword>
<dbReference type="AlphaFoldDB" id="A0A839IUW1"/>
<dbReference type="SUPFAM" id="SSF52172">
    <property type="entry name" value="CheY-like"/>
    <property type="match status" value="1"/>
</dbReference>
<dbReference type="InterPro" id="IPR001789">
    <property type="entry name" value="Sig_transdc_resp-reg_receiver"/>
</dbReference>
<evidence type="ECO:0000256" key="2">
    <source>
        <dbReference type="ARBA" id="ARBA00023012"/>
    </source>
</evidence>
<dbReference type="PROSITE" id="PS50110">
    <property type="entry name" value="RESPONSE_REGULATORY"/>
    <property type="match status" value="1"/>
</dbReference>
<dbReference type="Proteomes" id="UP000565262">
    <property type="component" value="Unassembled WGS sequence"/>
</dbReference>
<gene>
    <name evidence="8" type="ORF">H4O21_14970</name>
</gene>
<evidence type="ECO:0000256" key="5">
    <source>
        <dbReference type="ARBA" id="ARBA00023163"/>
    </source>
</evidence>
<keyword evidence="9" id="KW-1185">Reference proteome</keyword>
<dbReference type="CDD" id="cd17574">
    <property type="entry name" value="REC_OmpR"/>
    <property type="match status" value="1"/>
</dbReference>
<dbReference type="GO" id="GO:0000976">
    <property type="term" value="F:transcription cis-regulatory region binding"/>
    <property type="evidence" value="ECO:0007669"/>
    <property type="project" value="TreeGrafter"/>
</dbReference>
<dbReference type="GO" id="GO:0000156">
    <property type="term" value="F:phosphorelay response regulator activity"/>
    <property type="evidence" value="ECO:0007669"/>
    <property type="project" value="TreeGrafter"/>
</dbReference>
<reference evidence="8 9" key="1">
    <citation type="submission" date="2020-08" db="EMBL/GenBank/DDBJ databases">
        <title>Oceanospirillum sp. nov. isolated from marine sediment.</title>
        <authorList>
            <person name="Ji X."/>
        </authorList>
    </citation>
    <scope>NUCLEOTIDE SEQUENCE [LARGE SCALE GENOMIC DNA]</scope>
    <source>
        <strain evidence="8 9">D5</strain>
    </source>
</reference>
<comment type="caution">
    <text evidence="8">The sequence shown here is derived from an EMBL/GenBank/DDBJ whole genome shotgun (WGS) entry which is preliminary data.</text>
</comment>
<evidence type="ECO:0000259" key="7">
    <source>
        <dbReference type="PROSITE" id="PS50110"/>
    </source>
</evidence>
<dbReference type="PANTHER" id="PTHR48111:SF1">
    <property type="entry name" value="TWO-COMPONENT RESPONSE REGULATOR ORR33"/>
    <property type="match status" value="1"/>
</dbReference>
<dbReference type="PANTHER" id="PTHR48111">
    <property type="entry name" value="REGULATOR OF RPOS"/>
    <property type="match status" value="1"/>
</dbReference>
<organism evidence="8 9">
    <name type="scientific">Oceanospirillum sediminis</name>
    <dbReference type="NCBI Taxonomy" id="2760088"/>
    <lineage>
        <taxon>Bacteria</taxon>
        <taxon>Pseudomonadati</taxon>
        <taxon>Pseudomonadota</taxon>
        <taxon>Gammaproteobacteria</taxon>
        <taxon>Oceanospirillales</taxon>
        <taxon>Oceanospirillaceae</taxon>
        <taxon>Oceanospirillum</taxon>
    </lineage>
</organism>
<evidence type="ECO:0000313" key="9">
    <source>
        <dbReference type="Proteomes" id="UP000565262"/>
    </source>
</evidence>
<keyword evidence="1 6" id="KW-0597">Phosphoprotein</keyword>
<dbReference type="RefSeq" id="WP_182809681.1">
    <property type="nucleotide sequence ID" value="NZ_JACJFM010000020.1"/>
</dbReference>
<dbReference type="GO" id="GO:0032993">
    <property type="term" value="C:protein-DNA complex"/>
    <property type="evidence" value="ECO:0007669"/>
    <property type="project" value="TreeGrafter"/>
</dbReference>
<evidence type="ECO:0000313" key="8">
    <source>
        <dbReference type="EMBL" id="MBB1487906.1"/>
    </source>
</evidence>
<dbReference type="InterPro" id="IPR011006">
    <property type="entry name" value="CheY-like_superfamily"/>
</dbReference>
<dbReference type="InterPro" id="IPR039420">
    <property type="entry name" value="WalR-like"/>
</dbReference>
<keyword evidence="2" id="KW-0902">Two-component regulatory system</keyword>
<name>A0A839IUW1_9GAMM</name>
<evidence type="ECO:0000256" key="6">
    <source>
        <dbReference type="PROSITE-ProRule" id="PRU00169"/>
    </source>
</evidence>
<sequence length="366" mass="41636">MSELTLLIVDDDDMHCELVSEMLEDEYQIYTATTSQNAENLFAEHKPDIVLLDISMPGKDGISLCQTLKQEHGDDFSVVFVSGHNSLEERLRAYDAGGDDFVPKPFEMKELLAKVHAVAHYQQNKRSLKDQEEFSRSMAFQSMAEASQYGYVLQFFKNSMQSKTLDELAKHFFDMMSNLNLITSLQFHGKTIHSYDQVNGQCSPIEENLFELLRGVGRLYDFDNRTILNDKHVSFLIKNMPLGDEINYGRLRDVTAVIIEGLEAKYLDIEREQALRSVLGKVQDIIDTLSEQIAGHDSRMKTQTNNLILEIRASFHELDLTLEQEEYFTALIQKSLNDMDNSDDGMHEASNALKQLAVSIQASLQG</sequence>
<evidence type="ECO:0000256" key="3">
    <source>
        <dbReference type="ARBA" id="ARBA00023015"/>
    </source>
</evidence>
<protein>
    <submittedName>
        <fullName evidence="8">Response regulator transcription factor</fullName>
    </submittedName>
</protein>
<dbReference type="Pfam" id="PF00072">
    <property type="entry name" value="Response_reg"/>
    <property type="match status" value="1"/>
</dbReference>
<accession>A0A839IUW1</accession>
<dbReference type="EMBL" id="JACJFM010000020">
    <property type="protein sequence ID" value="MBB1487906.1"/>
    <property type="molecule type" value="Genomic_DNA"/>
</dbReference>
<keyword evidence="4" id="KW-0238">DNA-binding</keyword>
<feature type="domain" description="Response regulatory" evidence="7">
    <location>
        <begin position="5"/>
        <end position="119"/>
    </location>
</feature>
<proteinExistence type="predicted"/>
<dbReference type="GO" id="GO:0005829">
    <property type="term" value="C:cytosol"/>
    <property type="evidence" value="ECO:0007669"/>
    <property type="project" value="TreeGrafter"/>
</dbReference>
<feature type="modified residue" description="4-aspartylphosphate" evidence="6">
    <location>
        <position position="53"/>
    </location>
</feature>
<evidence type="ECO:0000256" key="1">
    <source>
        <dbReference type="ARBA" id="ARBA00022553"/>
    </source>
</evidence>
<evidence type="ECO:0000256" key="4">
    <source>
        <dbReference type="ARBA" id="ARBA00023125"/>
    </source>
</evidence>